<dbReference type="SUPFAM" id="SSF52058">
    <property type="entry name" value="L domain-like"/>
    <property type="match status" value="2"/>
</dbReference>
<dbReference type="EMBL" id="JARBHB010000004">
    <property type="protein sequence ID" value="KAJ8886139.1"/>
    <property type="molecule type" value="Genomic_DNA"/>
</dbReference>
<evidence type="ECO:0000256" key="3">
    <source>
        <dbReference type="ARBA" id="ARBA00022737"/>
    </source>
</evidence>
<feature type="signal peptide" evidence="5">
    <location>
        <begin position="1"/>
        <end position="26"/>
    </location>
</feature>
<evidence type="ECO:0000313" key="7">
    <source>
        <dbReference type="Proteomes" id="UP001159363"/>
    </source>
</evidence>
<keyword evidence="4" id="KW-1133">Transmembrane helix</keyword>
<dbReference type="InterPro" id="IPR003591">
    <property type="entry name" value="Leu-rich_rpt_typical-subtyp"/>
</dbReference>
<evidence type="ECO:0000256" key="5">
    <source>
        <dbReference type="SAM" id="SignalP"/>
    </source>
</evidence>
<dbReference type="InterPro" id="IPR001611">
    <property type="entry name" value="Leu-rich_rpt"/>
</dbReference>
<feature type="transmembrane region" description="Helical" evidence="4">
    <location>
        <begin position="646"/>
        <end position="674"/>
    </location>
</feature>
<dbReference type="PROSITE" id="PS51257">
    <property type="entry name" value="PROKAR_LIPOPROTEIN"/>
    <property type="match status" value="1"/>
</dbReference>
<keyword evidence="7" id="KW-1185">Reference proteome</keyword>
<dbReference type="InterPro" id="IPR050328">
    <property type="entry name" value="Dev_Immune_Receptor"/>
</dbReference>
<accession>A0ABQ9HP34</accession>
<dbReference type="InterPro" id="IPR032675">
    <property type="entry name" value="LRR_dom_sf"/>
</dbReference>
<organism evidence="6 7">
    <name type="scientific">Dryococelus australis</name>
    <dbReference type="NCBI Taxonomy" id="614101"/>
    <lineage>
        <taxon>Eukaryota</taxon>
        <taxon>Metazoa</taxon>
        <taxon>Ecdysozoa</taxon>
        <taxon>Arthropoda</taxon>
        <taxon>Hexapoda</taxon>
        <taxon>Insecta</taxon>
        <taxon>Pterygota</taxon>
        <taxon>Neoptera</taxon>
        <taxon>Polyneoptera</taxon>
        <taxon>Phasmatodea</taxon>
        <taxon>Verophasmatodea</taxon>
        <taxon>Anareolatae</taxon>
        <taxon>Phasmatidae</taxon>
        <taxon>Eurycanthinae</taxon>
        <taxon>Dryococelus</taxon>
    </lineage>
</organism>
<feature type="chain" id="PRO_5045278666" evidence="5">
    <location>
        <begin position="27"/>
        <end position="762"/>
    </location>
</feature>
<proteinExistence type="predicted"/>
<keyword evidence="4" id="KW-0472">Membrane</keyword>
<dbReference type="PROSITE" id="PS51450">
    <property type="entry name" value="LRR"/>
    <property type="match status" value="3"/>
</dbReference>
<gene>
    <name evidence="6" type="ORF">PR048_012348</name>
</gene>
<dbReference type="SMART" id="SM00369">
    <property type="entry name" value="LRR_TYP"/>
    <property type="match status" value="9"/>
</dbReference>
<evidence type="ECO:0000256" key="4">
    <source>
        <dbReference type="SAM" id="Phobius"/>
    </source>
</evidence>
<protein>
    <submittedName>
        <fullName evidence="6">Uncharacterized protein</fullName>
    </submittedName>
</protein>
<dbReference type="PANTHER" id="PTHR24373">
    <property type="entry name" value="SLIT RELATED LEUCINE-RICH REPEAT NEURONAL PROTEIN"/>
    <property type="match status" value="1"/>
</dbReference>
<evidence type="ECO:0000313" key="6">
    <source>
        <dbReference type="EMBL" id="KAJ8886139.1"/>
    </source>
</evidence>
<keyword evidence="3" id="KW-0677">Repeat</keyword>
<keyword evidence="1" id="KW-0433">Leucine-rich repeat</keyword>
<dbReference type="Proteomes" id="UP001159363">
    <property type="component" value="Chromosome X"/>
</dbReference>
<reference evidence="6 7" key="1">
    <citation type="submission" date="2023-02" db="EMBL/GenBank/DDBJ databases">
        <title>LHISI_Scaffold_Assembly.</title>
        <authorList>
            <person name="Stuart O.P."/>
            <person name="Cleave R."/>
            <person name="Magrath M.J.L."/>
            <person name="Mikheyev A.S."/>
        </authorList>
    </citation>
    <scope>NUCLEOTIDE SEQUENCE [LARGE SCALE GENOMIC DNA]</scope>
    <source>
        <strain evidence="6">Daus_M_001</strain>
        <tissue evidence="6">Leg muscle</tissue>
    </source>
</reference>
<evidence type="ECO:0000256" key="1">
    <source>
        <dbReference type="ARBA" id="ARBA00022614"/>
    </source>
</evidence>
<sequence>MKQEQLFKFAATSLLLAVFLIVGCSGDDSEEKEESCPKECTCDAYGALGLKVKCTELNSDQWFDHTVSQLEISNGPGNKSFPLEDDIFSKVQLKAVNIIKITYTNLQNISEHAFRNLVMLNVLNLSMNHLQHLHPDTFVTNKQLRTLSLRGNPLSLPKDPKTVFLNMSSLTFLDISQCGVSELQNSTFSHLQSLEVLLLASNQLQNIDNGTFAGLDMLQDLDLSGNYIRELNPHAFDSNTELTALYLNDNPIASLEGICIPHLLHLEMINTKLTTVSEKTFLGFPSIINLNLMGNRIVSIHENAFTNMPELLYVDLSRNNLKGPLSGNLFAKSFKLETLSLSENPDMKNLPSSGFQGQFSEFYKLDLHGCGLISLDRNSFRGMNHLTALNLSSNALEEIRSGILPGSLFVLDLSHNLISNLDRIKFPLETMIRKLILKGNPLEKLHPIILSDIQRMTYMDVSSCNIERLWGDHIPEQMFPRLETLILSNNHIKSLTSGELDMLGNLRELGLTNNPLKCDKKFSALIDWLKERDISAISMPSDARGRGPVNQLAEDVPYDIDELDDDDLGWDLFVKQTCSASPNIPKATKQLDKTLEPATQIFHIYPTKPSKDKMSMHYSVTSHPSQITGAGPVYKHLIQSDGGIRVWVVILTTLVTIAITVAIIISLIVLLRWLRQREIYNRNSNLKRTISAHRLKRQVSSYEQLHEDINAPTTPMMARNVESELPPIVRKVECKEKQIPAITQVTYLSSKFHHSNIVPQSV</sequence>
<keyword evidence="4" id="KW-0812">Transmembrane</keyword>
<dbReference type="Gene3D" id="3.80.10.10">
    <property type="entry name" value="Ribonuclease Inhibitor"/>
    <property type="match status" value="5"/>
</dbReference>
<dbReference type="Pfam" id="PF13855">
    <property type="entry name" value="LRR_8"/>
    <property type="match status" value="4"/>
</dbReference>
<comment type="caution">
    <text evidence="6">The sequence shown here is derived from an EMBL/GenBank/DDBJ whole genome shotgun (WGS) entry which is preliminary data.</text>
</comment>
<keyword evidence="2 5" id="KW-0732">Signal</keyword>
<name>A0ABQ9HP34_9NEOP</name>
<evidence type="ECO:0000256" key="2">
    <source>
        <dbReference type="ARBA" id="ARBA00022729"/>
    </source>
</evidence>
<dbReference type="PANTHER" id="PTHR24373:SF378">
    <property type="entry name" value="FI03225P-RELATED"/>
    <property type="match status" value="1"/>
</dbReference>